<evidence type="ECO:0000313" key="13">
    <source>
        <dbReference type="Proteomes" id="UP000248806"/>
    </source>
</evidence>
<gene>
    <name evidence="12" type="ORF">EI42_02596</name>
</gene>
<dbReference type="InterPro" id="IPR015943">
    <property type="entry name" value="WD40/YVTN_repeat-like_dom_sf"/>
</dbReference>
<reference evidence="12 13" key="1">
    <citation type="submission" date="2018-06" db="EMBL/GenBank/DDBJ databases">
        <title>Genomic Encyclopedia of Archaeal and Bacterial Type Strains, Phase II (KMG-II): from individual species to whole genera.</title>
        <authorList>
            <person name="Goeker M."/>
        </authorList>
    </citation>
    <scope>NUCLEOTIDE SEQUENCE [LARGE SCALE GENOMIC DNA]</scope>
    <source>
        <strain evidence="12 13">ATCC BAA-1881</strain>
    </source>
</reference>
<evidence type="ECO:0000256" key="3">
    <source>
        <dbReference type="ARBA" id="ARBA00022679"/>
    </source>
</evidence>
<dbReference type="InterPro" id="IPR001680">
    <property type="entry name" value="WD40_rpt"/>
</dbReference>
<dbReference type="PROSITE" id="PS50294">
    <property type="entry name" value="WD_REPEATS_REGION"/>
    <property type="match status" value="1"/>
</dbReference>
<name>A0A326U9C1_THEHA</name>
<dbReference type="EC" id="2.7.11.1" evidence="1"/>
<dbReference type="SUPFAM" id="SSF69322">
    <property type="entry name" value="Tricorn protease domain 2"/>
    <property type="match status" value="1"/>
</dbReference>
<dbReference type="SMART" id="SM00220">
    <property type="entry name" value="S_TKc"/>
    <property type="match status" value="1"/>
</dbReference>
<dbReference type="PROSITE" id="PS00108">
    <property type="entry name" value="PROTEIN_KINASE_ST"/>
    <property type="match status" value="1"/>
</dbReference>
<dbReference type="SUPFAM" id="SSF56112">
    <property type="entry name" value="Protein kinase-like (PK-like)"/>
    <property type="match status" value="1"/>
</dbReference>
<dbReference type="FunFam" id="3.30.200.20:FF:000035">
    <property type="entry name" value="Serine/threonine protein kinase Stk1"/>
    <property type="match status" value="1"/>
</dbReference>
<comment type="catalytic activity">
    <reaction evidence="7">
        <text>L-threonyl-[protein] + ATP = O-phospho-L-threonyl-[protein] + ADP + H(+)</text>
        <dbReference type="Rhea" id="RHEA:46608"/>
        <dbReference type="Rhea" id="RHEA-COMP:11060"/>
        <dbReference type="Rhea" id="RHEA-COMP:11605"/>
        <dbReference type="ChEBI" id="CHEBI:15378"/>
        <dbReference type="ChEBI" id="CHEBI:30013"/>
        <dbReference type="ChEBI" id="CHEBI:30616"/>
        <dbReference type="ChEBI" id="CHEBI:61977"/>
        <dbReference type="ChEBI" id="CHEBI:456216"/>
        <dbReference type="EC" id="2.7.11.1"/>
    </reaction>
</comment>
<dbReference type="Gene3D" id="2.130.10.10">
    <property type="entry name" value="YVTN repeat-like/Quinoprotein amine dehydrogenase"/>
    <property type="match status" value="2"/>
</dbReference>
<evidence type="ECO:0000256" key="7">
    <source>
        <dbReference type="ARBA" id="ARBA00047899"/>
    </source>
</evidence>
<evidence type="ECO:0000259" key="11">
    <source>
        <dbReference type="PROSITE" id="PS50011"/>
    </source>
</evidence>
<evidence type="ECO:0000313" key="12">
    <source>
        <dbReference type="EMBL" id="PZW30622.1"/>
    </source>
</evidence>
<dbReference type="InterPro" id="IPR011009">
    <property type="entry name" value="Kinase-like_dom_sf"/>
</dbReference>
<dbReference type="RefSeq" id="WP_111322494.1">
    <property type="nucleotide sequence ID" value="NZ_BIFX01000001.1"/>
</dbReference>
<organism evidence="12 13">
    <name type="scientific">Thermosporothrix hazakensis</name>
    <dbReference type="NCBI Taxonomy" id="644383"/>
    <lineage>
        <taxon>Bacteria</taxon>
        <taxon>Bacillati</taxon>
        <taxon>Chloroflexota</taxon>
        <taxon>Ktedonobacteria</taxon>
        <taxon>Ktedonobacterales</taxon>
        <taxon>Thermosporotrichaceae</taxon>
        <taxon>Thermosporothrix</taxon>
    </lineage>
</organism>
<evidence type="ECO:0000256" key="9">
    <source>
        <dbReference type="PROSITE-ProRule" id="PRU00221"/>
    </source>
</evidence>
<dbReference type="CDD" id="cd14014">
    <property type="entry name" value="STKc_PknB_like"/>
    <property type="match status" value="1"/>
</dbReference>
<dbReference type="Gene3D" id="1.10.510.10">
    <property type="entry name" value="Transferase(Phosphotransferase) domain 1"/>
    <property type="match status" value="1"/>
</dbReference>
<dbReference type="InterPro" id="IPR008271">
    <property type="entry name" value="Ser/Thr_kinase_AS"/>
</dbReference>
<keyword evidence="6 10" id="KW-0067">ATP-binding</keyword>
<dbReference type="PANTHER" id="PTHR43289:SF6">
    <property type="entry name" value="SERINE_THREONINE-PROTEIN KINASE NEKL-3"/>
    <property type="match status" value="1"/>
</dbReference>
<keyword evidence="13" id="KW-1185">Reference proteome</keyword>
<dbReference type="GO" id="GO:0004674">
    <property type="term" value="F:protein serine/threonine kinase activity"/>
    <property type="evidence" value="ECO:0007669"/>
    <property type="project" value="UniProtKB-KW"/>
</dbReference>
<feature type="binding site" evidence="10">
    <location>
        <position position="47"/>
    </location>
    <ligand>
        <name>ATP</name>
        <dbReference type="ChEBI" id="CHEBI:30616"/>
    </ligand>
</feature>
<comment type="catalytic activity">
    <reaction evidence="8">
        <text>L-seryl-[protein] + ATP = O-phospho-L-seryl-[protein] + ADP + H(+)</text>
        <dbReference type="Rhea" id="RHEA:17989"/>
        <dbReference type="Rhea" id="RHEA-COMP:9863"/>
        <dbReference type="Rhea" id="RHEA-COMP:11604"/>
        <dbReference type="ChEBI" id="CHEBI:15378"/>
        <dbReference type="ChEBI" id="CHEBI:29999"/>
        <dbReference type="ChEBI" id="CHEBI:30616"/>
        <dbReference type="ChEBI" id="CHEBI:83421"/>
        <dbReference type="ChEBI" id="CHEBI:456216"/>
        <dbReference type="EC" id="2.7.11.1"/>
    </reaction>
</comment>
<proteinExistence type="predicted"/>
<evidence type="ECO:0000256" key="8">
    <source>
        <dbReference type="ARBA" id="ARBA00048679"/>
    </source>
</evidence>
<evidence type="ECO:0000256" key="6">
    <source>
        <dbReference type="ARBA" id="ARBA00022840"/>
    </source>
</evidence>
<dbReference type="Pfam" id="PF07676">
    <property type="entry name" value="PD40"/>
    <property type="match status" value="2"/>
</dbReference>
<evidence type="ECO:0000256" key="1">
    <source>
        <dbReference type="ARBA" id="ARBA00012513"/>
    </source>
</evidence>
<keyword evidence="9" id="KW-0853">WD repeat</keyword>
<dbReference type="PANTHER" id="PTHR43289">
    <property type="entry name" value="MITOGEN-ACTIVATED PROTEIN KINASE KINASE KINASE 20-RELATED"/>
    <property type="match status" value="1"/>
</dbReference>
<dbReference type="OrthoDB" id="138785at2"/>
<feature type="domain" description="Protein kinase" evidence="11">
    <location>
        <begin position="18"/>
        <end position="305"/>
    </location>
</feature>
<dbReference type="InterPro" id="IPR011659">
    <property type="entry name" value="WD40"/>
</dbReference>
<evidence type="ECO:0000256" key="5">
    <source>
        <dbReference type="ARBA" id="ARBA00022777"/>
    </source>
</evidence>
<evidence type="ECO:0000256" key="2">
    <source>
        <dbReference type="ARBA" id="ARBA00022527"/>
    </source>
</evidence>
<dbReference type="SMART" id="SM00320">
    <property type="entry name" value="WD40"/>
    <property type="match status" value="3"/>
</dbReference>
<dbReference type="Pfam" id="PF00400">
    <property type="entry name" value="WD40"/>
    <property type="match status" value="1"/>
</dbReference>
<dbReference type="PROSITE" id="PS50011">
    <property type="entry name" value="PROTEIN_KINASE_DOM"/>
    <property type="match status" value="1"/>
</dbReference>
<dbReference type="EMBL" id="QKUF01000007">
    <property type="protein sequence ID" value="PZW30622.1"/>
    <property type="molecule type" value="Genomic_DNA"/>
</dbReference>
<sequence>MIHDSDEIQQTNRVFGRYQVIRRIGRGGMADVWLCKDPFLQRQVAIKTLPPHQPGNTTFSHIFKKEAQAAAALNHPHIVSVHDFGEQTLADGRIVTYIVMPYIAGGALSDLLEALKQEEKLLPTATVLTYLSQAAQAIDYAHQQGLVHRDIKPGNMLLRDKNWLLLTDFGIAYLLEASLEESATKQQTGIGFGTPDYIAPEQARGQAVPASDIYSLAVVAYQLFTGRLPFVAETTYATIMQHITQQPPLPSQFNALISPSLEKALLQGMAKQPEERPATAEEFVQNIKQAVALIPDEVTINHPLTAEATAKPSKLTLSRRQLLIGGGIAGAAVLAGGVTGWQLLTQTMHQPPSPGPTPQPTVDPAAPTIQQKFLHVSDIFSLDWSADGRYIATAGTEGVVKVWEAQTLLQATKHDPTPIATRNAFTMDFQIAWSPDGKWLALSQRGSPSNKEDISLMTYGIYTPALREAPDFGSPVEFHAPTKAMTLKTDAFVWQGKYLVGISTLDNDITNSRETLFVAETNRSRHTWGNIPVTGGYISALSSSFPTVACSSVSKDPLLAIARNQDIGIGQFRLDSAKKPQWQQRFSLKDPEQGYNGDWDSVSFTPDGKWLAGNYTLVEPTILIWGLPDTKVKYRLYSKKDDKLISIALCPDSRKTLIAACTQRGKVLVWDFTKSKQQPLTLHPEFEKSPRTLTWSPDGKWLAVTYKNDKNSSIFFWKIEGRGI</sequence>
<keyword evidence="2 12" id="KW-0723">Serine/threonine-protein kinase</keyword>
<dbReference type="Gene3D" id="3.30.200.20">
    <property type="entry name" value="Phosphorylase Kinase, domain 1"/>
    <property type="match status" value="1"/>
</dbReference>
<dbReference type="GO" id="GO:0005524">
    <property type="term" value="F:ATP binding"/>
    <property type="evidence" value="ECO:0007669"/>
    <property type="project" value="UniProtKB-UniRule"/>
</dbReference>
<dbReference type="InterPro" id="IPR000719">
    <property type="entry name" value="Prot_kinase_dom"/>
</dbReference>
<keyword evidence="3" id="KW-0808">Transferase</keyword>
<dbReference type="Proteomes" id="UP000248806">
    <property type="component" value="Unassembled WGS sequence"/>
</dbReference>
<keyword evidence="4 10" id="KW-0547">Nucleotide-binding</keyword>
<dbReference type="AlphaFoldDB" id="A0A326U9C1"/>
<accession>A0A326U9C1</accession>
<dbReference type="PROSITE" id="PS50082">
    <property type="entry name" value="WD_REPEATS_2"/>
    <property type="match status" value="1"/>
</dbReference>
<dbReference type="Pfam" id="PF00069">
    <property type="entry name" value="Pkinase"/>
    <property type="match status" value="1"/>
</dbReference>
<dbReference type="PROSITE" id="PS00107">
    <property type="entry name" value="PROTEIN_KINASE_ATP"/>
    <property type="match status" value="1"/>
</dbReference>
<evidence type="ECO:0000256" key="4">
    <source>
        <dbReference type="ARBA" id="ARBA00022741"/>
    </source>
</evidence>
<evidence type="ECO:0000256" key="10">
    <source>
        <dbReference type="PROSITE-ProRule" id="PRU10141"/>
    </source>
</evidence>
<feature type="repeat" description="WD" evidence="9">
    <location>
        <begin position="375"/>
        <end position="407"/>
    </location>
</feature>
<comment type="caution">
    <text evidence="12">The sequence shown here is derived from an EMBL/GenBank/DDBJ whole genome shotgun (WGS) entry which is preliminary data.</text>
</comment>
<dbReference type="InterPro" id="IPR017441">
    <property type="entry name" value="Protein_kinase_ATP_BS"/>
</dbReference>
<protein>
    <recommendedName>
        <fullName evidence="1">non-specific serine/threonine protein kinase</fullName>
        <ecNumber evidence="1">2.7.11.1</ecNumber>
    </recommendedName>
</protein>
<keyword evidence="5 12" id="KW-0418">Kinase</keyword>